<dbReference type="AlphaFoldDB" id="A0A4Z2GGJ4"/>
<gene>
    <name evidence="1" type="ORF">EYF80_037370</name>
</gene>
<evidence type="ECO:0000313" key="2">
    <source>
        <dbReference type="Proteomes" id="UP000314294"/>
    </source>
</evidence>
<proteinExistence type="predicted"/>
<reference evidence="1 2" key="1">
    <citation type="submission" date="2019-03" db="EMBL/GenBank/DDBJ databases">
        <title>First draft genome of Liparis tanakae, snailfish: a comprehensive survey of snailfish specific genes.</title>
        <authorList>
            <person name="Kim W."/>
            <person name="Song I."/>
            <person name="Jeong J.-H."/>
            <person name="Kim D."/>
            <person name="Kim S."/>
            <person name="Ryu S."/>
            <person name="Song J.Y."/>
            <person name="Lee S.K."/>
        </authorList>
    </citation>
    <scope>NUCLEOTIDE SEQUENCE [LARGE SCALE GENOMIC DNA]</scope>
    <source>
        <tissue evidence="1">Muscle</tissue>
    </source>
</reference>
<dbReference type="Proteomes" id="UP000314294">
    <property type="component" value="Unassembled WGS sequence"/>
</dbReference>
<sequence>MRVSVSHLVKSMRMSAFSPRTSVKVSGVTSLQICSASRKTRRTFSSPICHGNRTILQASSVQDEASLAVSPPVMMRLLVGRVVRYATARAVPRVGGVGRPTRLFY</sequence>
<keyword evidence="2" id="KW-1185">Reference proteome</keyword>
<protein>
    <submittedName>
        <fullName evidence="1">Uncharacterized protein</fullName>
    </submittedName>
</protein>
<evidence type="ECO:0000313" key="1">
    <source>
        <dbReference type="EMBL" id="TNN52410.1"/>
    </source>
</evidence>
<accession>A0A4Z2GGJ4</accession>
<name>A0A4Z2GGJ4_9TELE</name>
<comment type="caution">
    <text evidence="1">The sequence shown here is derived from an EMBL/GenBank/DDBJ whole genome shotgun (WGS) entry which is preliminary data.</text>
</comment>
<organism evidence="1 2">
    <name type="scientific">Liparis tanakae</name>
    <name type="common">Tanaka's snailfish</name>
    <dbReference type="NCBI Taxonomy" id="230148"/>
    <lineage>
        <taxon>Eukaryota</taxon>
        <taxon>Metazoa</taxon>
        <taxon>Chordata</taxon>
        <taxon>Craniata</taxon>
        <taxon>Vertebrata</taxon>
        <taxon>Euteleostomi</taxon>
        <taxon>Actinopterygii</taxon>
        <taxon>Neopterygii</taxon>
        <taxon>Teleostei</taxon>
        <taxon>Neoteleostei</taxon>
        <taxon>Acanthomorphata</taxon>
        <taxon>Eupercaria</taxon>
        <taxon>Perciformes</taxon>
        <taxon>Cottioidei</taxon>
        <taxon>Cottales</taxon>
        <taxon>Liparidae</taxon>
        <taxon>Liparis</taxon>
    </lineage>
</organism>
<dbReference type="EMBL" id="SRLO01000548">
    <property type="protein sequence ID" value="TNN52410.1"/>
    <property type="molecule type" value="Genomic_DNA"/>
</dbReference>